<gene>
    <name evidence="2" type="ORF">LG35_06040</name>
</gene>
<evidence type="ECO:0000313" key="2">
    <source>
        <dbReference type="EMBL" id="KHE42108.1"/>
    </source>
</evidence>
<proteinExistence type="predicted"/>
<reference evidence="2 3" key="1">
    <citation type="submission" date="2014-09" db="EMBL/GenBank/DDBJ databases">
        <title>Alistipes sp. 627, sp. nov., a novel member of the family Rikenellaceae isolated from human faeces.</title>
        <authorList>
            <person name="Shkoporov A.N."/>
            <person name="Chaplin A.V."/>
            <person name="Motuzova O.V."/>
            <person name="Kafarskaia L.I."/>
            <person name="Khokhlova E.V."/>
            <person name="Efimov B.A."/>
        </authorList>
    </citation>
    <scope>NUCLEOTIDE SEQUENCE [LARGE SCALE GENOMIC DNA]</scope>
    <source>
        <strain evidence="2 3">627</strain>
    </source>
</reference>
<comment type="caution">
    <text evidence="2">The sequence shown here is derived from an EMBL/GenBank/DDBJ whole genome shotgun (WGS) entry which is preliminary data.</text>
</comment>
<evidence type="ECO:0008006" key="4">
    <source>
        <dbReference type="Google" id="ProtNLM"/>
    </source>
</evidence>
<protein>
    <recommendedName>
        <fullName evidence="4">Phage holin family protein</fullName>
    </recommendedName>
</protein>
<evidence type="ECO:0000313" key="3">
    <source>
        <dbReference type="Proteomes" id="UP000030889"/>
    </source>
</evidence>
<feature type="transmembrane region" description="Helical" evidence="1">
    <location>
        <begin position="66"/>
        <end position="87"/>
    </location>
</feature>
<keyword evidence="1" id="KW-0812">Transmembrane</keyword>
<evidence type="ECO:0000256" key="1">
    <source>
        <dbReference type="SAM" id="Phobius"/>
    </source>
</evidence>
<accession>A0ABR4YK36</accession>
<keyword evidence="1" id="KW-0472">Membrane</keyword>
<organism evidence="2 3">
    <name type="scientific">Alistipes inops</name>
    <dbReference type="NCBI Taxonomy" id="1501391"/>
    <lineage>
        <taxon>Bacteria</taxon>
        <taxon>Pseudomonadati</taxon>
        <taxon>Bacteroidota</taxon>
        <taxon>Bacteroidia</taxon>
        <taxon>Bacteroidales</taxon>
        <taxon>Rikenellaceae</taxon>
        <taxon>Alistipes</taxon>
    </lineage>
</organism>
<dbReference type="Pfam" id="PF07332">
    <property type="entry name" value="Phage_holin_3_6"/>
    <property type="match status" value="1"/>
</dbReference>
<dbReference type="EMBL" id="JRGF01000006">
    <property type="protein sequence ID" value="KHE42108.1"/>
    <property type="molecule type" value="Genomic_DNA"/>
</dbReference>
<dbReference type="Proteomes" id="UP000030889">
    <property type="component" value="Unassembled WGS sequence"/>
</dbReference>
<keyword evidence="1" id="KW-1133">Transmembrane helix</keyword>
<dbReference type="InterPro" id="IPR009937">
    <property type="entry name" value="Phage_holin_3_6"/>
</dbReference>
<dbReference type="RefSeq" id="WP_022062816.1">
    <property type="nucleotide sequence ID" value="NZ_JRGF01000006.1"/>
</dbReference>
<sequence>MEELFQDIKYYIDLRIKRFKLNMVDNLSAFCSRAISLTAFLLMLLLAMLTLTGALVAAVALWIGSLIWAFVIVGGFYLIAALLFYLLRDRLFTGGMVRTFSRMFFENNSNDTEGDDEED</sequence>
<name>A0ABR4YK36_9BACT</name>
<keyword evidence="3" id="KW-1185">Reference proteome</keyword>
<feature type="transmembrane region" description="Helical" evidence="1">
    <location>
        <begin position="37"/>
        <end position="60"/>
    </location>
</feature>